<evidence type="ECO:0000256" key="2">
    <source>
        <dbReference type="ARBA" id="ARBA00023015"/>
    </source>
</evidence>
<dbReference type="RefSeq" id="WP_353499198.1">
    <property type="nucleotide sequence ID" value="NZ_CP115921.1"/>
</dbReference>
<proteinExistence type="inferred from homology"/>
<evidence type="ECO:0000313" key="5">
    <source>
        <dbReference type="EMBL" id="XCD18042.1"/>
    </source>
</evidence>
<accession>A0AAU8BR94</accession>
<evidence type="ECO:0000256" key="3">
    <source>
        <dbReference type="ARBA" id="ARBA00023163"/>
    </source>
</evidence>
<dbReference type="PANTHER" id="PTHR30126">
    <property type="entry name" value="HTH-TYPE TRANSCRIPTIONAL REGULATOR"/>
    <property type="match status" value="1"/>
</dbReference>
<dbReference type="SUPFAM" id="SSF46785">
    <property type="entry name" value="Winged helix' DNA-binding domain"/>
    <property type="match status" value="1"/>
</dbReference>
<evidence type="ECO:0000259" key="4">
    <source>
        <dbReference type="PROSITE" id="PS50931"/>
    </source>
</evidence>
<keyword evidence="2" id="KW-0805">Transcription regulation</keyword>
<dbReference type="Pfam" id="PF00126">
    <property type="entry name" value="HTH_1"/>
    <property type="match status" value="1"/>
</dbReference>
<dbReference type="SUPFAM" id="SSF53850">
    <property type="entry name" value="Periplasmic binding protein-like II"/>
    <property type="match status" value="1"/>
</dbReference>
<dbReference type="GO" id="GO:0003700">
    <property type="term" value="F:DNA-binding transcription factor activity"/>
    <property type="evidence" value="ECO:0007669"/>
    <property type="project" value="InterPro"/>
</dbReference>
<gene>
    <name evidence="5" type="ORF">PG915_22455</name>
</gene>
<feature type="domain" description="HTH lysR-type" evidence="4">
    <location>
        <begin position="1"/>
        <end position="59"/>
    </location>
</feature>
<dbReference type="KEGG" id="vck:PG915_22455"/>
<dbReference type="PRINTS" id="PR00039">
    <property type="entry name" value="HTHLYSR"/>
</dbReference>
<sequence>MYSVEQLRVFETVVEHGSFSAAARSLRRTQASVSLLMSRLETELGFQVFERSGKKVTLNTAGRTLYTLCQRRSDALRHLTNIAKSLHAKIETEIKIYIDECFPRDSLCEVLEQFHLRFPHTQILAQRRALNADIIIVSSDEVKVNPNFADWEWHRLSTCKFVPITSSYAHRQESFIGTPWAPITPYDHASLTASNPQVVLQLILNDMGWSWVPEHLLALYKQGSDYQLLENKQQFYQQFLLGSPVDVGTATAWLVAKMNRELNTEVKNAS</sequence>
<dbReference type="InterPro" id="IPR036388">
    <property type="entry name" value="WH-like_DNA-bd_sf"/>
</dbReference>
<evidence type="ECO:0000256" key="1">
    <source>
        <dbReference type="ARBA" id="ARBA00009437"/>
    </source>
</evidence>
<dbReference type="PROSITE" id="PS50931">
    <property type="entry name" value="HTH_LYSR"/>
    <property type="match status" value="1"/>
</dbReference>
<comment type="similarity">
    <text evidence="1">Belongs to the LysR transcriptional regulatory family.</text>
</comment>
<reference evidence="5" key="1">
    <citation type="submission" date="2023-01" db="EMBL/GenBank/DDBJ databases">
        <title>Vibrio sp. CB1-14 genome sequencing.</title>
        <authorList>
            <person name="Otstavnykh N."/>
            <person name="Isaeva M."/>
            <person name="Meleshko D."/>
        </authorList>
    </citation>
    <scope>NUCLEOTIDE SEQUENCE</scope>
    <source>
        <strain evidence="5">CB1-14</strain>
    </source>
</reference>
<organism evidence="5">
    <name type="scientific">Vibrio chaetopteri</name>
    <dbReference type="NCBI Taxonomy" id="3016528"/>
    <lineage>
        <taxon>Bacteria</taxon>
        <taxon>Pseudomonadati</taxon>
        <taxon>Pseudomonadota</taxon>
        <taxon>Gammaproteobacteria</taxon>
        <taxon>Vibrionales</taxon>
        <taxon>Vibrionaceae</taxon>
        <taxon>Vibrio</taxon>
    </lineage>
</organism>
<dbReference type="InterPro" id="IPR000847">
    <property type="entry name" value="LysR_HTH_N"/>
</dbReference>
<protein>
    <submittedName>
        <fullName evidence="5">LysR family transcriptional regulator</fullName>
    </submittedName>
</protein>
<dbReference type="InterPro" id="IPR036390">
    <property type="entry name" value="WH_DNA-bd_sf"/>
</dbReference>
<keyword evidence="3" id="KW-0804">Transcription</keyword>
<dbReference type="GO" id="GO:0000976">
    <property type="term" value="F:transcription cis-regulatory region binding"/>
    <property type="evidence" value="ECO:0007669"/>
    <property type="project" value="TreeGrafter"/>
</dbReference>
<name>A0AAU8BR94_9VIBR</name>
<dbReference type="PANTHER" id="PTHR30126:SF91">
    <property type="entry name" value="LYSR FAMILY TRANSCRIPTIONAL REGULATOR"/>
    <property type="match status" value="1"/>
</dbReference>
<dbReference type="AlphaFoldDB" id="A0AAU8BR94"/>
<dbReference type="EMBL" id="CP115921">
    <property type="protein sequence ID" value="XCD18042.1"/>
    <property type="molecule type" value="Genomic_DNA"/>
</dbReference>
<dbReference type="Gene3D" id="1.10.10.10">
    <property type="entry name" value="Winged helix-like DNA-binding domain superfamily/Winged helix DNA-binding domain"/>
    <property type="match status" value="1"/>
</dbReference>